<feature type="region of interest" description="Disordered" evidence="1">
    <location>
        <begin position="70"/>
        <end position="112"/>
    </location>
</feature>
<dbReference type="AlphaFoldDB" id="A0A8S9J103"/>
<comment type="caution">
    <text evidence="2">The sequence shown here is derived from an EMBL/GenBank/DDBJ whole genome shotgun (WGS) entry which is preliminary data.</text>
</comment>
<sequence>MSITRGKNSKGRITTRSIRIKPNHGQYMDSQSRIRRKHLCEFHQTRGHSTTNCKVLEARLAAKLLAGVLSEKDDSTSSTEANALGIETQHDSEVNTMTQPENPDKNVDPATVSTIKAVSTATTAE</sequence>
<organism evidence="2">
    <name type="scientific">Brassica cretica</name>
    <name type="common">Mustard</name>
    <dbReference type="NCBI Taxonomy" id="69181"/>
    <lineage>
        <taxon>Eukaryota</taxon>
        <taxon>Viridiplantae</taxon>
        <taxon>Streptophyta</taxon>
        <taxon>Embryophyta</taxon>
        <taxon>Tracheophyta</taxon>
        <taxon>Spermatophyta</taxon>
        <taxon>Magnoliopsida</taxon>
        <taxon>eudicotyledons</taxon>
        <taxon>Gunneridae</taxon>
        <taxon>Pentapetalae</taxon>
        <taxon>rosids</taxon>
        <taxon>malvids</taxon>
        <taxon>Brassicales</taxon>
        <taxon>Brassicaceae</taxon>
        <taxon>Brassiceae</taxon>
        <taxon>Brassica</taxon>
    </lineage>
</organism>
<gene>
    <name evidence="2" type="ORF">F2Q70_00004120</name>
</gene>
<evidence type="ECO:0000256" key="1">
    <source>
        <dbReference type="SAM" id="MobiDB-lite"/>
    </source>
</evidence>
<dbReference type="EMBL" id="QGKY02001015">
    <property type="protein sequence ID" value="KAF2575669.1"/>
    <property type="molecule type" value="Genomic_DNA"/>
</dbReference>
<protein>
    <submittedName>
        <fullName evidence="2">Uncharacterized protein</fullName>
    </submittedName>
</protein>
<accession>A0A8S9J103</accession>
<name>A0A8S9J103_BRACR</name>
<reference evidence="2" key="1">
    <citation type="submission" date="2019-12" db="EMBL/GenBank/DDBJ databases">
        <title>Genome sequencing and annotation of Brassica cretica.</title>
        <authorList>
            <person name="Studholme D.J."/>
            <person name="Sarris P.F."/>
        </authorList>
    </citation>
    <scope>NUCLEOTIDE SEQUENCE</scope>
    <source>
        <strain evidence="2">PFS-102/07</strain>
        <tissue evidence="2">Leaf</tissue>
    </source>
</reference>
<proteinExistence type="predicted"/>
<evidence type="ECO:0000313" key="2">
    <source>
        <dbReference type="EMBL" id="KAF2575669.1"/>
    </source>
</evidence>